<dbReference type="AlphaFoldDB" id="A0A160VFG3"/>
<organism evidence="7">
    <name type="scientific">hydrothermal vent metagenome</name>
    <dbReference type="NCBI Taxonomy" id="652676"/>
    <lineage>
        <taxon>unclassified sequences</taxon>
        <taxon>metagenomes</taxon>
        <taxon>ecological metagenomes</taxon>
    </lineage>
</organism>
<dbReference type="InterPro" id="IPR051611">
    <property type="entry name" value="ECF_transporter_component"/>
</dbReference>
<reference evidence="7" key="1">
    <citation type="submission" date="2015-10" db="EMBL/GenBank/DDBJ databases">
        <authorList>
            <person name="Gilbert D.G."/>
        </authorList>
    </citation>
    <scope>NUCLEOTIDE SEQUENCE</scope>
</reference>
<keyword evidence="2" id="KW-1003">Cell membrane</keyword>
<evidence type="ECO:0000313" key="7">
    <source>
        <dbReference type="EMBL" id="CUV09328.1"/>
    </source>
</evidence>
<dbReference type="CDD" id="cd16914">
    <property type="entry name" value="EcfT"/>
    <property type="match status" value="1"/>
</dbReference>
<keyword evidence="5 6" id="KW-0472">Membrane</keyword>
<evidence type="ECO:0000256" key="6">
    <source>
        <dbReference type="SAM" id="Phobius"/>
    </source>
</evidence>
<dbReference type="GO" id="GO:0005886">
    <property type="term" value="C:plasma membrane"/>
    <property type="evidence" value="ECO:0007669"/>
    <property type="project" value="UniProtKB-ARBA"/>
</dbReference>
<name>A0A160VFG3_9ZZZZ</name>
<feature type="transmembrane region" description="Helical" evidence="6">
    <location>
        <begin position="29"/>
        <end position="50"/>
    </location>
</feature>
<dbReference type="PANTHER" id="PTHR34857:SF2">
    <property type="entry name" value="SLL0384 PROTEIN"/>
    <property type="match status" value="1"/>
</dbReference>
<gene>
    <name evidence="7" type="ORF">MGWOODY_Mmi280</name>
</gene>
<accession>A0A160VFG3</accession>
<dbReference type="PANTHER" id="PTHR34857">
    <property type="entry name" value="SLL0384 PROTEIN"/>
    <property type="match status" value="1"/>
</dbReference>
<protein>
    <submittedName>
        <fullName evidence="7">Uncharacterized protein</fullName>
    </submittedName>
</protein>
<dbReference type="EMBL" id="FAXC01000217">
    <property type="protein sequence ID" value="CUV09328.1"/>
    <property type="molecule type" value="Genomic_DNA"/>
</dbReference>
<keyword evidence="4 6" id="KW-1133">Transmembrane helix</keyword>
<sequence length="241" mass="27849">MHIHPLVRFIFFLAFSFSVLLADTLTLWAIYFGIFVVTTGFDRTVILAVFSRIKPFILYFPFMLILYLAVSVLFTDATIYQAMFEVGFAFLRIVLMISIMSLYFESVGSPNFLLALRSLWFQTGLKWNWMENFFLFLDMTLRFYPSLQRDWITASQSRESLGFNQNKNSWGKIKQAAQDLPVLLVINLRKSQDIAVAMQLRGFGKSLPRCVYNATSFTTGHLLQFAGVVICFYLINLHAPF</sequence>
<proteinExistence type="predicted"/>
<evidence type="ECO:0000256" key="3">
    <source>
        <dbReference type="ARBA" id="ARBA00022692"/>
    </source>
</evidence>
<evidence type="ECO:0000256" key="5">
    <source>
        <dbReference type="ARBA" id="ARBA00023136"/>
    </source>
</evidence>
<keyword evidence="3 6" id="KW-0812">Transmembrane</keyword>
<evidence type="ECO:0000256" key="2">
    <source>
        <dbReference type="ARBA" id="ARBA00022475"/>
    </source>
</evidence>
<evidence type="ECO:0000256" key="4">
    <source>
        <dbReference type="ARBA" id="ARBA00022989"/>
    </source>
</evidence>
<evidence type="ECO:0000256" key="1">
    <source>
        <dbReference type="ARBA" id="ARBA00004141"/>
    </source>
</evidence>
<feature type="transmembrane region" description="Helical" evidence="6">
    <location>
        <begin position="210"/>
        <end position="235"/>
    </location>
</feature>
<feature type="transmembrane region" description="Helical" evidence="6">
    <location>
        <begin position="6"/>
        <end position="22"/>
    </location>
</feature>
<feature type="transmembrane region" description="Helical" evidence="6">
    <location>
        <begin position="86"/>
        <end position="104"/>
    </location>
</feature>
<feature type="transmembrane region" description="Helical" evidence="6">
    <location>
        <begin position="56"/>
        <end position="74"/>
    </location>
</feature>
<dbReference type="InterPro" id="IPR003339">
    <property type="entry name" value="ABC/ECF_trnsptr_transmembrane"/>
</dbReference>
<comment type="subcellular location">
    <subcellularLocation>
        <location evidence="1">Membrane</location>
        <topology evidence="1">Multi-pass membrane protein</topology>
    </subcellularLocation>
</comment>